<keyword evidence="2" id="KW-1185">Reference proteome</keyword>
<sequence length="38" mass="4067">MADLVVDTAMFPDLVQGTTGDIVGHTTLLARDVPPWGR</sequence>
<organism evidence="1 2">
    <name type="scientific">Isoptericola halotolerans</name>
    <dbReference type="NCBI Taxonomy" id="300560"/>
    <lineage>
        <taxon>Bacteria</taxon>
        <taxon>Bacillati</taxon>
        <taxon>Actinomycetota</taxon>
        <taxon>Actinomycetes</taxon>
        <taxon>Micrococcales</taxon>
        <taxon>Promicromonosporaceae</taxon>
        <taxon>Isoptericola</taxon>
    </lineage>
</organism>
<protein>
    <submittedName>
        <fullName evidence="1">Uncharacterized protein</fullName>
    </submittedName>
</protein>
<proteinExistence type="predicted"/>
<reference evidence="1 2" key="1">
    <citation type="submission" date="2018-03" db="EMBL/GenBank/DDBJ databases">
        <title>Comparative analysis of microorganisms from saline springs in Andes Mountain Range, Colombia.</title>
        <authorList>
            <person name="Rubin E."/>
        </authorList>
    </citation>
    <scope>NUCLEOTIDE SEQUENCE [LARGE SCALE GENOMIC DNA]</scope>
    <source>
        <strain evidence="1 2">CG 23</strain>
    </source>
</reference>
<dbReference type="Proteomes" id="UP000239895">
    <property type="component" value="Unassembled WGS sequence"/>
</dbReference>
<evidence type="ECO:0000313" key="1">
    <source>
        <dbReference type="EMBL" id="PRZ05711.1"/>
    </source>
</evidence>
<dbReference type="EMBL" id="PVTX01000007">
    <property type="protein sequence ID" value="PRZ05711.1"/>
    <property type="molecule type" value="Genomic_DNA"/>
</dbReference>
<accession>A0ABX5ECZ9</accession>
<gene>
    <name evidence="1" type="ORF">BCL65_107199</name>
</gene>
<name>A0ABX5ECZ9_9MICO</name>
<comment type="caution">
    <text evidence="1">The sequence shown here is derived from an EMBL/GenBank/DDBJ whole genome shotgun (WGS) entry which is preliminary data.</text>
</comment>
<evidence type="ECO:0000313" key="2">
    <source>
        <dbReference type="Proteomes" id="UP000239895"/>
    </source>
</evidence>